<evidence type="ECO:0000256" key="1">
    <source>
        <dbReference type="SAM" id="Phobius"/>
    </source>
</evidence>
<reference evidence="3 4" key="1">
    <citation type="submission" date="2017-06" db="EMBL/GenBank/DDBJ databases">
        <authorList>
            <person name="Kim H.J."/>
            <person name="Triplett B.A."/>
        </authorList>
    </citation>
    <scope>NUCLEOTIDE SEQUENCE [LARGE SCALE GENOMIC DNA]</scope>
    <source>
        <strain evidence="3 4">S18795</strain>
    </source>
</reference>
<evidence type="ECO:0000313" key="4">
    <source>
        <dbReference type="Proteomes" id="UP000197904"/>
    </source>
</evidence>
<evidence type="ECO:0000313" key="2">
    <source>
        <dbReference type="EMBL" id="BCX43260.1"/>
    </source>
</evidence>
<keyword evidence="1" id="KW-1133">Transmembrane helix</keyword>
<keyword evidence="5" id="KW-1185">Reference proteome</keyword>
<gene>
    <name evidence="3" type="ORF">CEE55_00710</name>
    <name evidence="2" type="ORF">STNY_R14440</name>
</gene>
<name>A0A246L3U0_9GAMM</name>
<dbReference type="InterPro" id="IPR021762">
    <property type="entry name" value="DUF3325"/>
</dbReference>
<reference evidence="2 5" key="2">
    <citation type="submission" date="2021-05" db="EMBL/GenBank/DDBJ databases">
        <title>Complete Genome Sequence of Stenotrophomonas pavanii strain Y.</title>
        <authorList>
            <person name="Dohra H."/>
            <person name="Mohad Din A.R.J."/>
            <person name="Suzuki K."/>
            <person name="Fatma A."/>
            <person name="Honjyo M."/>
            <person name="Nishimura T."/>
            <person name="Moriuch R."/>
            <person name="Masuda K."/>
            <person name="Minoura A."/>
            <person name="Tashiro Y."/>
            <person name="Futamata H."/>
        </authorList>
    </citation>
    <scope>NUCLEOTIDE SEQUENCE [LARGE SCALE GENOMIC DNA]</scope>
    <source>
        <strain evidence="2">Berkeley</strain>
        <strain evidence="5">Y</strain>
    </source>
</reference>
<proteinExistence type="predicted"/>
<dbReference type="EMBL" id="AP024684">
    <property type="protein sequence ID" value="BCX43260.1"/>
    <property type="molecule type" value="Genomic_DNA"/>
</dbReference>
<organism evidence="3 4">
    <name type="scientific">Stenotrophomonas pavanii</name>
    <dbReference type="NCBI Taxonomy" id="487698"/>
    <lineage>
        <taxon>Bacteria</taxon>
        <taxon>Pseudomonadati</taxon>
        <taxon>Pseudomonadota</taxon>
        <taxon>Gammaproteobacteria</taxon>
        <taxon>Lysobacterales</taxon>
        <taxon>Lysobacteraceae</taxon>
        <taxon>Stenotrophomonas</taxon>
    </lineage>
</organism>
<keyword evidence="1" id="KW-0472">Membrane</keyword>
<evidence type="ECO:0000313" key="3">
    <source>
        <dbReference type="EMBL" id="OWR35668.1"/>
    </source>
</evidence>
<dbReference type="Proteomes" id="UP000825066">
    <property type="component" value="Chromosome"/>
</dbReference>
<protein>
    <submittedName>
        <fullName evidence="3">DUF3325 domain-containing protein</fullName>
    </submittedName>
</protein>
<keyword evidence="1" id="KW-0812">Transmembrane</keyword>
<dbReference type="AlphaFoldDB" id="A0A246L3U0"/>
<dbReference type="GeneID" id="93707083"/>
<dbReference type="EMBL" id="NIXP01000004">
    <property type="protein sequence ID" value="OWR35668.1"/>
    <property type="molecule type" value="Genomic_DNA"/>
</dbReference>
<evidence type="ECO:0000313" key="5">
    <source>
        <dbReference type="Proteomes" id="UP000825066"/>
    </source>
</evidence>
<feature type="transmembrane region" description="Helical" evidence="1">
    <location>
        <begin position="43"/>
        <end position="60"/>
    </location>
</feature>
<dbReference type="RefSeq" id="WP_049469543.1">
    <property type="nucleotide sequence ID" value="NZ_AP024684.1"/>
</dbReference>
<dbReference type="Pfam" id="PF11804">
    <property type="entry name" value="DUF3325"/>
    <property type="match status" value="1"/>
</dbReference>
<feature type="transmembrane region" description="Helical" evidence="1">
    <location>
        <begin position="91"/>
        <end position="108"/>
    </location>
</feature>
<feature type="transmembrane region" description="Helical" evidence="1">
    <location>
        <begin position="67"/>
        <end position="85"/>
    </location>
</feature>
<dbReference type="Proteomes" id="UP000197904">
    <property type="component" value="Unassembled WGS sequence"/>
</dbReference>
<sequence length="109" mass="11755">MMLLALTLSFSAFTALSLAMERHQHDLHGKAAATLARRTQWRLLGWTLLTAAFAVCVADHGWAMGPVLWLGTMTLGGVALSFGLYPYRPNWIAPLAIVLPVAGLLVAVL</sequence>
<accession>A0A246L3U0</accession>